<dbReference type="Proteomes" id="UP001515480">
    <property type="component" value="Unassembled WGS sequence"/>
</dbReference>
<keyword evidence="4" id="KW-1185">Reference proteome</keyword>
<dbReference type="PANTHER" id="PTHR28583">
    <property type="entry name" value="ACID AMIDASE"/>
    <property type="match status" value="1"/>
</dbReference>
<dbReference type="EC" id="3.5.1.23" evidence="1"/>
<dbReference type="Pfam" id="PF15508">
    <property type="entry name" value="NAAA-beta"/>
    <property type="match status" value="1"/>
</dbReference>
<proteinExistence type="predicted"/>
<evidence type="ECO:0000256" key="1">
    <source>
        <dbReference type="ARBA" id="ARBA00011891"/>
    </source>
</evidence>
<comment type="caution">
    <text evidence="3">The sequence shown here is derived from an EMBL/GenBank/DDBJ whole genome shotgun (WGS) entry which is preliminary data.</text>
</comment>
<dbReference type="AlphaFoldDB" id="A0AB34IHK8"/>
<dbReference type="EMBL" id="JBGBPQ010000025">
    <property type="protein sequence ID" value="KAL1499283.1"/>
    <property type="molecule type" value="Genomic_DNA"/>
</dbReference>
<evidence type="ECO:0000313" key="3">
    <source>
        <dbReference type="EMBL" id="KAL1499283.1"/>
    </source>
</evidence>
<dbReference type="GO" id="GO:0017040">
    <property type="term" value="F:N-acylsphingosine amidohydrolase activity"/>
    <property type="evidence" value="ECO:0007669"/>
    <property type="project" value="UniProtKB-EC"/>
</dbReference>
<name>A0AB34IHK8_PRYPA</name>
<accession>A0AB34IHK8</accession>
<evidence type="ECO:0000313" key="4">
    <source>
        <dbReference type="Proteomes" id="UP001515480"/>
    </source>
</evidence>
<reference evidence="3 4" key="1">
    <citation type="journal article" date="2024" name="Science">
        <title>Giant polyketide synthase enzymes in the biosynthesis of giant marine polyether toxins.</title>
        <authorList>
            <person name="Fallon T.R."/>
            <person name="Shende V.V."/>
            <person name="Wierzbicki I.H."/>
            <person name="Pendleton A.L."/>
            <person name="Watervoot N.F."/>
            <person name="Auber R.P."/>
            <person name="Gonzalez D.J."/>
            <person name="Wisecaver J.H."/>
            <person name="Moore B.S."/>
        </authorList>
    </citation>
    <scope>NUCLEOTIDE SEQUENCE [LARGE SCALE GENOMIC DNA]</scope>
    <source>
        <strain evidence="3 4">12B1</strain>
    </source>
</reference>
<organism evidence="3 4">
    <name type="scientific">Prymnesium parvum</name>
    <name type="common">Toxic golden alga</name>
    <dbReference type="NCBI Taxonomy" id="97485"/>
    <lineage>
        <taxon>Eukaryota</taxon>
        <taxon>Haptista</taxon>
        <taxon>Haptophyta</taxon>
        <taxon>Prymnesiophyceae</taxon>
        <taxon>Prymnesiales</taxon>
        <taxon>Prymnesiaceae</taxon>
        <taxon>Prymnesium</taxon>
    </lineage>
</organism>
<gene>
    <name evidence="3" type="ORF">AB1Y20_011492</name>
</gene>
<protein>
    <recommendedName>
        <fullName evidence="1">ceramidase</fullName>
        <ecNumber evidence="1">3.5.1.23</ecNumber>
    </recommendedName>
</protein>
<feature type="domain" description="Acid ceramidase N-terminal" evidence="2">
    <location>
        <begin position="46"/>
        <end position="71"/>
    </location>
</feature>
<dbReference type="InterPro" id="IPR029130">
    <property type="entry name" value="Acid_ceramidase_N"/>
</dbReference>
<sequence>MIANTNCDEFVRTHSAVTRNAFRDMSARLLFALAALHLPAAAARDAVPTYTIDLDAPPQARYLHLLPAFNATVWAFWDRYFARDKLLADALFLLTDIRGKEPPEMQAEIDGLAAASRLPLKFVQGIQMLYELQTVMVPVVNLSLAIPHALAALNRSSADTKPRGWDALFERLPWRGPGCTGIIAFNSDDGTVNHARNLDFTPVEFMKPLTYTAVYTKGGKELYRAQTMAGYTQAVTGLRRGADGFAVERNTRFTDHLGGNEQMLRNLLGGRTLNGWSVRQTLEMCADYACAVAKLSSVPYVSTEYAIVSGVRKGTILSRSPDGVAFTQTLGQPNYDERADYIIMTNFDFFWRDLREWFDPTGGRLFRPRRLVAQKLLNASKVLTPQVLFDTINAEGVIADTVFQALINVEKDIWNVSQPDLKSK</sequence>
<dbReference type="PANTHER" id="PTHR28583:SF1">
    <property type="entry name" value="ACID CERAMIDASE"/>
    <property type="match status" value="1"/>
</dbReference>
<evidence type="ECO:0000259" key="2">
    <source>
        <dbReference type="Pfam" id="PF15508"/>
    </source>
</evidence>